<sequence>MQLVQAEEADAERAEVRRFVARQRHARGDLQALCRQGPAGLDFRVVGVADDHSGRLDPSAANLAARPARADPPYRPVPAEYPSCTSQAFAFDPLACGKLPVRAEQPYRAQTLVRNGLGSAPAVRANLSSAAPPPPTRYEPISMHQDDTNALDALHELFDHIIDEGIGVILDTHSFDALHARLRELMRPLAQAIVSEAGEDADDSQVDQAARAIATRAALDLWNHTPIPDNHFRPYKMDKPERNAPCPCGSQRKYKQCCGAVESPSLTLPPDEMAGRVLKRLPKERIGEIGALGVPVHALGMVAQAWFEQERFDDVVALLEPVFNDVRGLDERAELAADVLGNAWLALGDEARRLELIATLKRAPDKTLKSAAFQREATLNCDRGDFPAAWAAFGQAQRLTPNNPTLAHLEVLLLLAEGREAEARARVDFWAAKLARDPEFDHSELIGLLHQMLDVGRVDERLAALPEDYPERRLLLHIELEGIEPPIWRRLEVENSLTFAELHDILQAAMGWEDEHLHEFIVGDHHIGPTTDVELAWDDPALPSEEVELGQVIGRKKSFRYLYDFGDGWSHRITIEQRLPSTPTERPAVLLAGKRACPPEDCGGVSGYYRLLDALARPDSEENRETLEWLGDYKPDAFSLASVRKAVASLFTRI</sequence>
<dbReference type="Pfam" id="PF07929">
    <property type="entry name" value="PRiA4_ORF3"/>
    <property type="match status" value="1"/>
</dbReference>
<dbReference type="KEGG" id="eba:ebA6332"/>
<protein>
    <recommendedName>
        <fullName evidence="1">Plasmid pRiA4b Orf3-like domain-containing protein</fullName>
    </recommendedName>
</protein>
<dbReference type="EMBL" id="CR555306">
    <property type="protein sequence ID" value="CAI09743.1"/>
    <property type="molecule type" value="Genomic_DNA"/>
</dbReference>
<reference evidence="2 3" key="1">
    <citation type="journal article" date="2005" name="Arch. Microbiol.">
        <title>The genome sequence of an anaerobic aromatic-degrading denitrifying bacterium, strain EbN1.</title>
        <authorList>
            <person name="Rabus R."/>
            <person name="Kube M."/>
            <person name="Heider J."/>
            <person name="Beck A."/>
            <person name="Heitmann K."/>
            <person name="Widdel F."/>
            <person name="Reinhardt R."/>
        </authorList>
    </citation>
    <scope>NUCLEOTIDE SEQUENCE [LARGE SCALE GENOMIC DNA]</scope>
    <source>
        <strain evidence="2 3">EbN1</strain>
    </source>
</reference>
<dbReference type="HOGENOM" id="CLU_419004_0_0_4"/>
<keyword evidence="3" id="KW-1185">Reference proteome</keyword>
<dbReference type="Pfam" id="PF02810">
    <property type="entry name" value="SEC-C"/>
    <property type="match status" value="1"/>
</dbReference>
<evidence type="ECO:0000313" key="2">
    <source>
        <dbReference type="EMBL" id="CAI09743.1"/>
    </source>
</evidence>
<dbReference type="Gene3D" id="3.10.450.50">
    <property type="match status" value="1"/>
</dbReference>
<name>Q5NYX1_AROAE</name>
<evidence type="ECO:0000259" key="1">
    <source>
        <dbReference type="Pfam" id="PF07929"/>
    </source>
</evidence>
<organism evidence="2 3">
    <name type="scientific">Aromatoleum aromaticum (strain DSM 19018 / LMG 30748 / EbN1)</name>
    <name type="common">Azoarcus sp. (strain EbN1)</name>
    <dbReference type="NCBI Taxonomy" id="76114"/>
    <lineage>
        <taxon>Bacteria</taxon>
        <taxon>Pseudomonadati</taxon>
        <taxon>Pseudomonadota</taxon>
        <taxon>Betaproteobacteria</taxon>
        <taxon>Rhodocyclales</taxon>
        <taxon>Rhodocyclaceae</taxon>
        <taxon>Aromatoleum</taxon>
    </lineage>
</organism>
<dbReference type="PANTHER" id="PTHR41878:SF1">
    <property type="entry name" value="TNPR PROTEIN"/>
    <property type="match status" value="1"/>
</dbReference>
<dbReference type="SUPFAM" id="SSF159941">
    <property type="entry name" value="MM3350-like"/>
    <property type="match status" value="1"/>
</dbReference>
<dbReference type="Gene3D" id="3.10.290.30">
    <property type="entry name" value="MM3350-like"/>
    <property type="match status" value="1"/>
</dbReference>
<evidence type="ECO:0000313" key="3">
    <source>
        <dbReference type="Proteomes" id="UP000006552"/>
    </source>
</evidence>
<dbReference type="SUPFAM" id="SSF103642">
    <property type="entry name" value="Sec-C motif"/>
    <property type="match status" value="1"/>
</dbReference>
<accession>Q5NYX1</accession>
<dbReference type="InterPro" id="IPR024047">
    <property type="entry name" value="MM3350-like_sf"/>
</dbReference>
<gene>
    <name evidence="2" type="ORF">ebA6332</name>
</gene>
<feature type="domain" description="Plasmid pRiA4b Orf3-like" evidence="1">
    <location>
        <begin position="475"/>
        <end position="640"/>
    </location>
</feature>
<dbReference type="InterPro" id="IPR004027">
    <property type="entry name" value="SEC_C_motif"/>
</dbReference>
<dbReference type="Proteomes" id="UP000006552">
    <property type="component" value="Chromosome"/>
</dbReference>
<dbReference type="STRING" id="76114.ebA6332"/>
<dbReference type="InterPro" id="IPR012912">
    <property type="entry name" value="Plasmid_pRiA4b_Orf3-like"/>
</dbReference>
<dbReference type="PANTHER" id="PTHR41878">
    <property type="entry name" value="LEXA REPRESSOR-RELATED"/>
    <property type="match status" value="1"/>
</dbReference>
<proteinExistence type="predicted"/>
<dbReference type="AlphaFoldDB" id="Q5NYX1"/>
<dbReference type="eggNOG" id="COG3012">
    <property type="taxonomic scope" value="Bacteria"/>
</dbReference>